<gene>
    <name evidence="1" type="ORF">AMAG_17642</name>
</gene>
<keyword evidence="2" id="KW-1185">Reference proteome</keyword>
<dbReference type="AlphaFoldDB" id="A0A0L0RVD2"/>
<reference evidence="1 2" key="1">
    <citation type="submission" date="2009-11" db="EMBL/GenBank/DDBJ databases">
        <title>Annotation of Allomyces macrogynus ATCC 38327.</title>
        <authorList>
            <consortium name="The Broad Institute Genome Sequencing Platform"/>
            <person name="Russ C."/>
            <person name="Cuomo C."/>
            <person name="Burger G."/>
            <person name="Gray M.W."/>
            <person name="Holland P.W.H."/>
            <person name="King N."/>
            <person name="Lang F.B.F."/>
            <person name="Roger A.J."/>
            <person name="Ruiz-Trillo I."/>
            <person name="Young S.K."/>
            <person name="Zeng Q."/>
            <person name="Gargeya S."/>
            <person name="Fitzgerald M."/>
            <person name="Haas B."/>
            <person name="Abouelleil A."/>
            <person name="Alvarado L."/>
            <person name="Arachchi H.M."/>
            <person name="Berlin A."/>
            <person name="Chapman S.B."/>
            <person name="Gearin G."/>
            <person name="Goldberg J."/>
            <person name="Griggs A."/>
            <person name="Gujja S."/>
            <person name="Hansen M."/>
            <person name="Heiman D."/>
            <person name="Howarth C."/>
            <person name="Larimer J."/>
            <person name="Lui A."/>
            <person name="MacDonald P.J.P."/>
            <person name="McCowen C."/>
            <person name="Montmayeur A."/>
            <person name="Murphy C."/>
            <person name="Neiman D."/>
            <person name="Pearson M."/>
            <person name="Priest M."/>
            <person name="Roberts A."/>
            <person name="Saif S."/>
            <person name="Shea T."/>
            <person name="Sisk P."/>
            <person name="Stolte C."/>
            <person name="Sykes S."/>
            <person name="Wortman J."/>
            <person name="Nusbaum C."/>
            <person name="Birren B."/>
        </authorList>
    </citation>
    <scope>NUCLEOTIDE SEQUENCE [LARGE SCALE GENOMIC DNA]</scope>
    <source>
        <strain evidence="1 2">ATCC 38327</strain>
    </source>
</reference>
<organism evidence="1 2">
    <name type="scientific">Allomyces macrogynus (strain ATCC 38327)</name>
    <name type="common">Allomyces javanicus var. macrogynus</name>
    <dbReference type="NCBI Taxonomy" id="578462"/>
    <lineage>
        <taxon>Eukaryota</taxon>
        <taxon>Fungi</taxon>
        <taxon>Fungi incertae sedis</taxon>
        <taxon>Blastocladiomycota</taxon>
        <taxon>Blastocladiomycetes</taxon>
        <taxon>Blastocladiales</taxon>
        <taxon>Blastocladiaceae</taxon>
        <taxon>Allomyces</taxon>
    </lineage>
</organism>
<reference evidence="2" key="2">
    <citation type="submission" date="2009-11" db="EMBL/GenBank/DDBJ databases">
        <title>The Genome Sequence of Allomyces macrogynus strain ATCC 38327.</title>
        <authorList>
            <consortium name="The Broad Institute Genome Sequencing Platform"/>
            <person name="Russ C."/>
            <person name="Cuomo C."/>
            <person name="Shea T."/>
            <person name="Young S.K."/>
            <person name="Zeng Q."/>
            <person name="Koehrsen M."/>
            <person name="Haas B."/>
            <person name="Borodovsky M."/>
            <person name="Guigo R."/>
            <person name="Alvarado L."/>
            <person name="Berlin A."/>
            <person name="Borenstein D."/>
            <person name="Chen Z."/>
            <person name="Engels R."/>
            <person name="Freedman E."/>
            <person name="Gellesch M."/>
            <person name="Goldberg J."/>
            <person name="Griggs A."/>
            <person name="Gujja S."/>
            <person name="Heiman D."/>
            <person name="Hepburn T."/>
            <person name="Howarth C."/>
            <person name="Jen D."/>
            <person name="Larson L."/>
            <person name="Lewis B."/>
            <person name="Mehta T."/>
            <person name="Park D."/>
            <person name="Pearson M."/>
            <person name="Roberts A."/>
            <person name="Saif S."/>
            <person name="Shenoy N."/>
            <person name="Sisk P."/>
            <person name="Stolte C."/>
            <person name="Sykes S."/>
            <person name="Walk T."/>
            <person name="White J."/>
            <person name="Yandava C."/>
            <person name="Burger G."/>
            <person name="Gray M.W."/>
            <person name="Holland P.W.H."/>
            <person name="King N."/>
            <person name="Lang F.B.F."/>
            <person name="Roger A.J."/>
            <person name="Ruiz-Trillo I."/>
            <person name="Lander E."/>
            <person name="Nusbaum C."/>
        </authorList>
    </citation>
    <scope>NUCLEOTIDE SEQUENCE [LARGE SCALE GENOMIC DNA]</scope>
    <source>
        <strain evidence="2">ATCC 38327</strain>
    </source>
</reference>
<dbReference type="EMBL" id="GG745328">
    <property type="protein sequence ID" value="KNE54273.1"/>
    <property type="molecule type" value="Genomic_DNA"/>
</dbReference>
<dbReference type="Proteomes" id="UP000054350">
    <property type="component" value="Unassembled WGS sequence"/>
</dbReference>
<proteinExistence type="predicted"/>
<dbReference type="VEuPathDB" id="FungiDB:AMAG_17642"/>
<accession>A0A0L0RVD2</accession>
<evidence type="ECO:0000313" key="2">
    <source>
        <dbReference type="Proteomes" id="UP000054350"/>
    </source>
</evidence>
<dbReference type="OrthoDB" id="10424967at2759"/>
<evidence type="ECO:0000313" key="1">
    <source>
        <dbReference type="EMBL" id="KNE54273.1"/>
    </source>
</evidence>
<sequence length="94" mass="10338">MRSCGLCSALCNGLPSTIRVIDVSYNWELRQGLWIAFLPPSLRKLKMENRPKINMKAAVAALIVAQRRAGMTRRGVPKLQIIGVKGINNAGTAY</sequence>
<name>A0A0L0RVD2_ALLM3</name>
<protein>
    <submittedName>
        <fullName evidence="1">Uncharacterized protein</fullName>
    </submittedName>
</protein>